<dbReference type="InterPro" id="IPR020904">
    <property type="entry name" value="Sc_DH/Rdtase_CS"/>
</dbReference>
<dbReference type="PRINTS" id="PR00081">
    <property type="entry name" value="GDHRDH"/>
</dbReference>
<dbReference type="RefSeq" id="WP_193324418.1">
    <property type="nucleotide sequence ID" value="NZ_CP053314.1"/>
</dbReference>
<protein>
    <submittedName>
        <fullName evidence="4">SDR family oxidoreductase</fullName>
    </submittedName>
</protein>
<dbReference type="SUPFAM" id="SSF51735">
    <property type="entry name" value="NAD(P)-binding Rossmann-fold domains"/>
    <property type="match status" value="1"/>
</dbReference>
<dbReference type="Proteomes" id="UP001218104">
    <property type="component" value="Chromosome"/>
</dbReference>
<dbReference type="GO" id="GO:0016614">
    <property type="term" value="F:oxidoreductase activity, acting on CH-OH group of donors"/>
    <property type="evidence" value="ECO:0007669"/>
    <property type="project" value="UniProtKB-ARBA"/>
</dbReference>
<dbReference type="PANTHER" id="PTHR48107:SF16">
    <property type="entry name" value="NADPH-DEPENDENT ALDEHYDE REDUCTASE 1, CHLOROPLASTIC"/>
    <property type="match status" value="1"/>
</dbReference>
<evidence type="ECO:0000256" key="2">
    <source>
        <dbReference type="ARBA" id="ARBA00023002"/>
    </source>
</evidence>
<dbReference type="FunFam" id="3.40.50.720:FF:000084">
    <property type="entry name" value="Short-chain dehydrogenase reductase"/>
    <property type="match status" value="1"/>
</dbReference>
<keyword evidence="2" id="KW-0560">Oxidoreductase</keyword>
<dbReference type="GO" id="GO:0008206">
    <property type="term" value="P:bile acid metabolic process"/>
    <property type="evidence" value="ECO:0007669"/>
    <property type="project" value="UniProtKB-ARBA"/>
</dbReference>
<reference evidence="4" key="1">
    <citation type="submission" date="2023-04" db="EMBL/GenBank/DDBJ databases">
        <title>Genomic of Limosilactobacillus fermentum MSJK0025.</title>
        <authorList>
            <person name="Yang S."/>
        </authorList>
    </citation>
    <scope>NUCLEOTIDE SEQUENCE</scope>
    <source>
        <strain evidence="4">MSJK0025</strain>
    </source>
</reference>
<dbReference type="PRINTS" id="PR00080">
    <property type="entry name" value="SDRFAMILY"/>
</dbReference>
<gene>
    <name evidence="4" type="ORF">P8634_01420</name>
</gene>
<dbReference type="InterPro" id="IPR002347">
    <property type="entry name" value="SDR_fam"/>
</dbReference>
<comment type="similarity">
    <text evidence="1">Belongs to the short-chain dehydrogenases/reductases (SDR) family.</text>
</comment>
<proteinExistence type="inferred from homology"/>
<dbReference type="EMBL" id="CP121468">
    <property type="protein sequence ID" value="WFR89436.1"/>
    <property type="molecule type" value="Genomic_DNA"/>
</dbReference>
<evidence type="ECO:0000313" key="5">
    <source>
        <dbReference type="Proteomes" id="UP001218104"/>
    </source>
</evidence>
<dbReference type="PANTHER" id="PTHR48107">
    <property type="entry name" value="NADPH-DEPENDENT ALDEHYDE REDUCTASE-LIKE PROTEIN, CHLOROPLASTIC-RELATED"/>
    <property type="match status" value="1"/>
</dbReference>
<feature type="region of interest" description="Disordered" evidence="3">
    <location>
        <begin position="1"/>
        <end position="29"/>
    </location>
</feature>
<evidence type="ECO:0000256" key="3">
    <source>
        <dbReference type="SAM" id="MobiDB-lite"/>
    </source>
</evidence>
<dbReference type="Gene3D" id="3.40.50.720">
    <property type="entry name" value="NAD(P)-binding Rossmann-like Domain"/>
    <property type="match status" value="1"/>
</dbReference>
<evidence type="ECO:0000313" key="4">
    <source>
        <dbReference type="EMBL" id="WFR89436.1"/>
    </source>
</evidence>
<dbReference type="Pfam" id="PF13561">
    <property type="entry name" value="adh_short_C2"/>
    <property type="match status" value="1"/>
</dbReference>
<evidence type="ECO:0000256" key="1">
    <source>
        <dbReference type="ARBA" id="ARBA00006484"/>
    </source>
</evidence>
<name>A0AAJ6D0P9_LIMFE</name>
<feature type="compositionally biased region" description="Basic and acidic residues" evidence="3">
    <location>
        <begin position="1"/>
        <end position="22"/>
    </location>
</feature>
<organism evidence="4 5">
    <name type="scientific">Limosilactobacillus fermentum</name>
    <name type="common">Lactobacillus fermentum</name>
    <dbReference type="NCBI Taxonomy" id="1613"/>
    <lineage>
        <taxon>Bacteria</taxon>
        <taxon>Bacillati</taxon>
        <taxon>Bacillota</taxon>
        <taxon>Bacilli</taxon>
        <taxon>Lactobacillales</taxon>
        <taxon>Lactobacillaceae</taxon>
        <taxon>Limosilactobacillus</taxon>
    </lineage>
</organism>
<dbReference type="InterPro" id="IPR036291">
    <property type="entry name" value="NAD(P)-bd_dom_sf"/>
</dbReference>
<sequence length="290" mass="31192">MSDEHGPKSQEPKKDYLQKDEDAYLSEQPKLEADSYAPGQSLKNKIAVITGGDSGIGAATAILFAKEGAQVVLVHYESDADAERTAQRISEVGKEPVVFDTDIGDEDAVAELASKITEKFPKIDILVNNAGEQHVHEHLQDITAAEFTRTFQTNVLGMFMLTKALFMSLSQNAAIINTASITAYAGSPTLIDYSASKGAIVSFTRSLSQNKDVLERGIRVNAVAPGPIWTPLIPSTFNEDQLKTWGKTTPMGRAGQPYEVAPAYLYLASGASQYVTGQTVHVNGGKIING</sequence>
<dbReference type="PROSITE" id="PS00061">
    <property type="entry name" value="ADH_SHORT"/>
    <property type="match status" value="1"/>
</dbReference>
<dbReference type="AlphaFoldDB" id="A0AAJ6D0P9"/>
<accession>A0AAJ6D0P9</accession>